<dbReference type="InterPro" id="IPR049704">
    <property type="entry name" value="Aminotrans_3_PPA_site"/>
</dbReference>
<dbReference type="InterPro" id="IPR005814">
    <property type="entry name" value="Aminotrans_3"/>
</dbReference>
<keyword evidence="3" id="KW-0808">Transferase</keyword>
<dbReference type="SUPFAM" id="SSF53383">
    <property type="entry name" value="PLP-dependent transferases"/>
    <property type="match status" value="1"/>
</dbReference>
<dbReference type="GO" id="GO:0042802">
    <property type="term" value="F:identical protein binding"/>
    <property type="evidence" value="ECO:0007669"/>
    <property type="project" value="TreeGrafter"/>
</dbReference>
<proteinExistence type="predicted"/>
<dbReference type="EMBL" id="CAFBMK010000201">
    <property type="protein sequence ID" value="CAB4936122.1"/>
    <property type="molecule type" value="Genomic_DNA"/>
</dbReference>
<dbReference type="PANTHER" id="PTHR11986:SF79">
    <property type="entry name" value="ACETYLORNITHINE AMINOTRANSFERASE, MITOCHONDRIAL"/>
    <property type="match status" value="1"/>
</dbReference>
<evidence type="ECO:0000313" key="5">
    <source>
        <dbReference type="EMBL" id="CAB4936122.1"/>
    </source>
</evidence>
<dbReference type="PROSITE" id="PS00600">
    <property type="entry name" value="AA_TRANSFER_CLASS_3"/>
    <property type="match status" value="1"/>
</dbReference>
<dbReference type="GO" id="GO:0008483">
    <property type="term" value="F:transaminase activity"/>
    <property type="evidence" value="ECO:0007669"/>
    <property type="project" value="UniProtKB-KW"/>
</dbReference>
<dbReference type="Gene3D" id="3.90.1150.10">
    <property type="entry name" value="Aspartate Aminotransferase, domain 1"/>
    <property type="match status" value="1"/>
</dbReference>
<reference evidence="5" key="1">
    <citation type="submission" date="2020-05" db="EMBL/GenBank/DDBJ databases">
        <authorList>
            <person name="Chiriac C."/>
            <person name="Salcher M."/>
            <person name="Ghai R."/>
            <person name="Kavagutti S V."/>
        </authorList>
    </citation>
    <scope>NUCLEOTIDE SEQUENCE</scope>
</reference>
<keyword evidence="4" id="KW-0663">Pyridoxal phosphate</keyword>
<dbReference type="AlphaFoldDB" id="A0A6J7J0T5"/>
<accession>A0A6J7J0T5</accession>
<dbReference type="InterPro" id="IPR050103">
    <property type="entry name" value="Class-III_PLP-dep_AT"/>
</dbReference>
<gene>
    <name evidence="5" type="ORF">UFOPK3564_02654</name>
</gene>
<dbReference type="Gene3D" id="3.40.640.10">
    <property type="entry name" value="Type I PLP-dependent aspartate aminotransferase-like (Major domain)"/>
    <property type="match status" value="1"/>
</dbReference>
<name>A0A6J7J0T5_9ZZZZ</name>
<evidence type="ECO:0000256" key="2">
    <source>
        <dbReference type="ARBA" id="ARBA00022576"/>
    </source>
</evidence>
<dbReference type="InterPro" id="IPR015421">
    <property type="entry name" value="PyrdxlP-dep_Trfase_major"/>
</dbReference>
<dbReference type="GO" id="GO:0030170">
    <property type="term" value="F:pyridoxal phosphate binding"/>
    <property type="evidence" value="ECO:0007669"/>
    <property type="project" value="InterPro"/>
</dbReference>
<dbReference type="InterPro" id="IPR015424">
    <property type="entry name" value="PyrdxlP-dep_Trfase"/>
</dbReference>
<sequence length="397" mass="41158">MSDPLTLAELEEIESRHVLQNYARLPVAVASGADVWLHTVDGRRVLDLLCGLGVTSLGHAHPAVTMAIQEQAGTLLHTSNLVHLEAPTRLAQRLSLSSLGGGVLFQNSGAEANEAAIKLARRHKRGGEIVSLFKGFHGRTYGALSATPQEAKQEPFAPLVGGFRAVPPTPDAVRDAVGEGTAAVLLETVQGESGVLPIPDDVLLAAREACDEHGALLIVDEVQSGMGRTGTMWSYQGTGVTPDAITVAKALANGLPIGALVTAPHLYDVLQPGDHGSTFAGNPLVCAAALSVLDVMEAPGFLEGVTAAGARFRAGLEALEDVADVRGRGLMLAVELTPEAVERHGSAGELAGRLVTEHDVWVNGPTPSALRLLPPLTIGDAQVDEGVARIAAGLAAR</sequence>
<keyword evidence="2" id="KW-0032">Aminotransferase</keyword>
<dbReference type="InterPro" id="IPR015422">
    <property type="entry name" value="PyrdxlP-dep_Trfase_small"/>
</dbReference>
<comment type="cofactor">
    <cofactor evidence="1">
        <name>pyridoxal 5'-phosphate</name>
        <dbReference type="ChEBI" id="CHEBI:597326"/>
    </cofactor>
</comment>
<protein>
    <submittedName>
        <fullName evidence="5">Unannotated protein</fullName>
    </submittedName>
</protein>
<dbReference type="CDD" id="cd00610">
    <property type="entry name" value="OAT_like"/>
    <property type="match status" value="1"/>
</dbReference>
<evidence type="ECO:0000256" key="3">
    <source>
        <dbReference type="ARBA" id="ARBA00022679"/>
    </source>
</evidence>
<organism evidence="5">
    <name type="scientific">freshwater metagenome</name>
    <dbReference type="NCBI Taxonomy" id="449393"/>
    <lineage>
        <taxon>unclassified sequences</taxon>
        <taxon>metagenomes</taxon>
        <taxon>ecological metagenomes</taxon>
    </lineage>
</organism>
<evidence type="ECO:0000256" key="1">
    <source>
        <dbReference type="ARBA" id="ARBA00001933"/>
    </source>
</evidence>
<evidence type="ECO:0000256" key="4">
    <source>
        <dbReference type="ARBA" id="ARBA00022898"/>
    </source>
</evidence>
<dbReference type="Pfam" id="PF00202">
    <property type="entry name" value="Aminotran_3"/>
    <property type="match status" value="1"/>
</dbReference>
<dbReference type="PIRSF" id="PIRSF000521">
    <property type="entry name" value="Transaminase_4ab_Lys_Orn"/>
    <property type="match status" value="1"/>
</dbReference>
<dbReference type="PANTHER" id="PTHR11986">
    <property type="entry name" value="AMINOTRANSFERASE CLASS III"/>
    <property type="match status" value="1"/>
</dbReference>
<dbReference type="FunFam" id="3.40.640.10:FF:000004">
    <property type="entry name" value="Acetylornithine aminotransferase"/>
    <property type="match status" value="1"/>
</dbReference>